<dbReference type="PANTHER" id="PTHR47926">
    <property type="entry name" value="PENTATRICOPEPTIDE REPEAT-CONTAINING PROTEIN"/>
    <property type="match status" value="1"/>
</dbReference>
<comment type="caution">
    <text evidence="3">The sequence shown here is derived from an EMBL/GenBank/DDBJ whole genome shotgun (WGS) entry which is preliminary data.</text>
</comment>
<evidence type="ECO:0000313" key="3">
    <source>
        <dbReference type="EMBL" id="KAK9038556.1"/>
    </source>
</evidence>
<evidence type="ECO:0000313" key="4">
    <source>
        <dbReference type="Proteomes" id="UP001396334"/>
    </source>
</evidence>
<dbReference type="PROSITE" id="PS51375">
    <property type="entry name" value="PPR"/>
    <property type="match status" value="1"/>
</dbReference>
<keyword evidence="1" id="KW-0677">Repeat</keyword>
<evidence type="ECO:0008006" key="5">
    <source>
        <dbReference type="Google" id="ProtNLM"/>
    </source>
</evidence>
<sequence length="208" mass="23104">MVARLTPDQKVARKCFDLNVCKVGWGSNGSKDCTEQSGVSRLDIIAFTSLLDGYVNLGYLKPARHIFGSLRYRDVVAWTAMIVGYLQNGLNNDALELFRLMVREGPKPNHFTLAGMLSVSSGLTSLSHDKQIHASAIRTAQASLVSVNNSLITMYARAGSINCARKVFNQIHWFKDIVSWTSLLNMVLEKKPLSILKSCWQPELSLTI</sequence>
<dbReference type="InterPro" id="IPR002885">
    <property type="entry name" value="PPR_rpt"/>
</dbReference>
<accession>A0ABR2TMD5</accession>
<dbReference type="Proteomes" id="UP001396334">
    <property type="component" value="Unassembled WGS sequence"/>
</dbReference>
<dbReference type="NCBIfam" id="TIGR00756">
    <property type="entry name" value="PPR"/>
    <property type="match status" value="1"/>
</dbReference>
<name>A0ABR2TMD5_9ROSI</name>
<proteinExistence type="predicted"/>
<dbReference type="InterPro" id="IPR046960">
    <property type="entry name" value="PPR_At4g14850-like_plant"/>
</dbReference>
<dbReference type="Pfam" id="PF13041">
    <property type="entry name" value="PPR_2"/>
    <property type="match status" value="1"/>
</dbReference>
<dbReference type="Gene3D" id="1.25.40.10">
    <property type="entry name" value="Tetratricopeptide repeat domain"/>
    <property type="match status" value="1"/>
</dbReference>
<dbReference type="EMBL" id="JBBPBN010000005">
    <property type="protein sequence ID" value="KAK9038556.1"/>
    <property type="molecule type" value="Genomic_DNA"/>
</dbReference>
<organism evidence="3 4">
    <name type="scientific">Hibiscus sabdariffa</name>
    <name type="common">roselle</name>
    <dbReference type="NCBI Taxonomy" id="183260"/>
    <lineage>
        <taxon>Eukaryota</taxon>
        <taxon>Viridiplantae</taxon>
        <taxon>Streptophyta</taxon>
        <taxon>Embryophyta</taxon>
        <taxon>Tracheophyta</taxon>
        <taxon>Spermatophyta</taxon>
        <taxon>Magnoliopsida</taxon>
        <taxon>eudicotyledons</taxon>
        <taxon>Gunneridae</taxon>
        <taxon>Pentapetalae</taxon>
        <taxon>rosids</taxon>
        <taxon>malvids</taxon>
        <taxon>Malvales</taxon>
        <taxon>Malvaceae</taxon>
        <taxon>Malvoideae</taxon>
        <taxon>Hibiscus</taxon>
    </lineage>
</organism>
<gene>
    <name evidence="3" type="ORF">V6N11_023417</name>
</gene>
<evidence type="ECO:0000256" key="1">
    <source>
        <dbReference type="ARBA" id="ARBA00022737"/>
    </source>
</evidence>
<reference evidence="3 4" key="1">
    <citation type="journal article" date="2024" name="G3 (Bethesda)">
        <title>Genome assembly of Hibiscus sabdariffa L. provides insights into metabolisms of medicinal natural products.</title>
        <authorList>
            <person name="Kim T."/>
        </authorList>
    </citation>
    <scope>NUCLEOTIDE SEQUENCE [LARGE SCALE GENOMIC DNA]</scope>
    <source>
        <strain evidence="3">TK-2024</strain>
        <tissue evidence="3">Old leaves</tissue>
    </source>
</reference>
<dbReference type="InterPro" id="IPR011990">
    <property type="entry name" value="TPR-like_helical_dom_sf"/>
</dbReference>
<dbReference type="PANTHER" id="PTHR47926:SF519">
    <property type="entry name" value="DYW DOMAIN-CONTAINING PROTEIN"/>
    <property type="match status" value="1"/>
</dbReference>
<protein>
    <recommendedName>
        <fullName evidence="5">Pentatricopeptide repeat-containing protein</fullName>
    </recommendedName>
</protein>
<keyword evidence="4" id="KW-1185">Reference proteome</keyword>
<dbReference type="Pfam" id="PF01535">
    <property type="entry name" value="PPR"/>
    <property type="match status" value="2"/>
</dbReference>
<evidence type="ECO:0000256" key="2">
    <source>
        <dbReference type="PROSITE-ProRule" id="PRU00708"/>
    </source>
</evidence>
<feature type="repeat" description="PPR" evidence="2">
    <location>
        <begin position="74"/>
        <end position="108"/>
    </location>
</feature>